<reference evidence="1" key="1">
    <citation type="submission" date="2016-10" db="EMBL/GenBank/DDBJ databases">
        <title>Sequence of Gallionella enrichment culture.</title>
        <authorList>
            <person name="Poehlein A."/>
            <person name="Muehling M."/>
            <person name="Daniel R."/>
        </authorList>
    </citation>
    <scope>NUCLEOTIDE SEQUENCE</scope>
</reference>
<comment type="caution">
    <text evidence="1">The sequence shown here is derived from an EMBL/GenBank/DDBJ whole genome shotgun (WGS) entry which is preliminary data.</text>
</comment>
<name>A0A1J5QSF7_9ZZZZ</name>
<organism evidence="1">
    <name type="scientific">mine drainage metagenome</name>
    <dbReference type="NCBI Taxonomy" id="410659"/>
    <lineage>
        <taxon>unclassified sequences</taxon>
        <taxon>metagenomes</taxon>
        <taxon>ecological metagenomes</taxon>
    </lineage>
</organism>
<protein>
    <submittedName>
        <fullName evidence="1">Uncharacterized protein</fullName>
    </submittedName>
</protein>
<evidence type="ECO:0000313" key="1">
    <source>
        <dbReference type="EMBL" id="OIQ82804.1"/>
    </source>
</evidence>
<gene>
    <name evidence="1" type="ORF">GALL_354010</name>
</gene>
<sequence>MKLFRYRRPSLNTVLGVTKAKRRVKRSLGISQVQAWTKPSRVKQKVKYRAGLYSPVARAVRQSSKGKVPTLFGLFSRKR</sequence>
<proteinExistence type="predicted"/>
<dbReference type="EMBL" id="MLJW01000765">
    <property type="protein sequence ID" value="OIQ82804.1"/>
    <property type="molecule type" value="Genomic_DNA"/>
</dbReference>
<dbReference type="AlphaFoldDB" id="A0A1J5QSF7"/>
<accession>A0A1J5QSF7</accession>